<accession>M7N3V3</accession>
<reference evidence="1 2" key="1">
    <citation type="journal article" date="2013" name="Genome Announc.">
        <title>Draft Genome Sequence of Cesiribacter andamanensis Strain AMV16T, Isolated from a Soil Sample from a Mud Volcano in the Andaman Islands, India.</title>
        <authorList>
            <person name="Shivaji S."/>
            <person name="Ara S."/>
            <person name="Begum Z."/>
            <person name="Srinivas T.N."/>
            <person name="Singh A."/>
            <person name="Kumar Pinnaka A."/>
        </authorList>
    </citation>
    <scope>NUCLEOTIDE SEQUENCE [LARGE SCALE GENOMIC DNA]</scope>
    <source>
        <strain evidence="1 2">AMV16</strain>
    </source>
</reference>
<dbReference type="Proteomes" id="UP000011910">
    <property type="component" value="Unassembled WGS sequence"/>
</dbReference>
<dbReference type="AlphaFoldDB" id="M7N3V3"/>
<keyword evidence="2" id="KW-1185">Reference proteome</keyword>
<dbReference type="EMBL" id="AODQ01000028">
    <property type="protein sequence ID" value="EMR03343.1"/>
    <property type="molecule type" value="Genomic_DNA"/>
</dbReference>
<comment type="caution">
    <text evidence="1">The sequence shown here is derived from an EMBL/GenBank/DDBJ whole genome shotgun (WGS) entry which is preliminary data.</text>
</comment>
<organism evidence="1 2">
    <name type="scientific">Cesiribacter andamanensis AMV16</name>
    <dbReference type="NCBI Taxonomy" id="1279009"/>
    <lineage>
        <taxon>Bacteria</taxon>
        <taxon>Pseudomonadati</taxon>
        <taxon>Bacteroidota</taxon>
        <taxon>Cytophagia</taxon>
        <taxon>Cytophagales</taxon>
        <taxon>Cesiribacteraceae</taxon>
        <taxon>Cesiribacter</taxon>
    </lineage>
</organism>
<evidence type="ECO:0000313" key="2">
    <source>
        <dbReference type="Proteomes" id="UP000011910"/>
    </source>
</evidence>
<sequence>MLSMRFCLLGIATGCMLSVKLSEGEDIIKMGVFCGETLASTKK</sequence>
<gene>
    <name evidence="1" type="ORF">ADICEAN_01520</name>
</gene>
<protein>
    <submittedName>
        <fullName evidence="1">Uncharacterized protein</fullName>
    </submittedName>
</protein>
<proteinExistence type="predicted"/>
<name>M7N3V3_9BACT</name>
<evidence type="ECO:0000313" key="1">
    <source>
        <dbReference type="EMBL" id="EMR03343.1"/>
    </source>
</evidence>